<dbReference type="Proteomes" id="UP000092177">
    <property type="component" value="Chromosome 6"/>
</dbReference>
<dbReference type="InterPro" id="IPR001000">
    <property type="entry name" value="GH10_dom"/>
</dbReference>
<evidence type="ECO:0000256" key="7">
    <source>
        <dbReference type="SAM" id="MobiDB-lite"/>
    </source>
</evidence>
<dbReference type="PRINTS" id="PR00134">
    <property type="entry name" value="GLHYDRLASE10"/>
</dbReference>
<feature type="chain" id="PRO_5008601359" description="Beta-xylanase" evidence="8">
    <location>
        <begin position="17"/>
        <end position="375"/>
    </location>
</feature>
<evidence type="ECO:0000256" key="1">
    <source>
        <dbReference type="ARBA" id="ARBA00007495"/>
    </source>
</evidence>
<organism evidence="10 11">
    <name type="scientific">Colletotrichum higginsianum (strain IMI 349063)</name>
    <name type="common">Crucifer anthracnose fungus</name>
    <dbReference type="NCBI Taxonomy" id="759273"/>
    <lineage>
        <taxon>Eukaryota</taxon>
        <taxon>Fungi</taxon>
        <taxon>Dikarya</taxon>
        <taxon>Ascomycota</taxon>
        <taxon>Pezizomycotina</taxon>
        <taxon>Sordariomycetes</taxon>
        <taxon>Hypocreomycetidae</taxon>
        <taxon>Glomerellales</taxon>
        <taxon>Glomerellaceae</taxon>
        <taxon>Colletotrichum</taxon>
        <taxon>Colletotrichum destructivum species complex</taxon>
    </lineage>
</organism>
<dbReference type="EMBL" id="LTAN01000006">
    <property type="protein sequence ID" value="OBR07264.1"/>
    <property type="molecule type" value="Genomic_DNA"/>
</dbReference>
<dbReference type="GO" id="GO:0045493">
    <property type="term" value="P:xylan catabolic process"/>
    <property type="evidence" value="ECO:0007669"/>
    <property type="project" value="UniProtKB-KW"/>
</dbReference>
<sequence>MKFSLALAAAPLAALATPLGVAPAAHSPHSSRSSHSHSVSHRHPIPARLAERQASDSIDALIKKRGKLYFGASGDNGIMQQGRTEAILQANFGQVTPEYSMKWDATEPAPGNFTWGNADYLVDWAQTNDKSVHGHTLLWHTALPTWVSDISDKKVLTKVIERHVHTVVGRYKGKIRSWDVVNEIFNDSGTLRNNTFFNVLGESYVGIAFRAARAADPAAKLYINDYNLDNKDWGKLPALVNKVDQWIGQGIPIDGIGASNLCFPGRVCSQSHLVPNMSSNVEAALHALAASRVSEILITELDIDTAPPAEYATVVGACLNVPKCRGITVWGVSDRQSWKSEKKPLLFDENYNPKPAYDAIVKKLKGVVNGWVYEG</sequence>
<name>A0A1B7Y5J3_COLHI</name>
<gene>
    <name evidence="10" type="ORF">CH63R_08785</name>
</gene>
<dbReference type="InterPro" id="IPR044846">
    <property type="entry name" value="GH10"/>
</dbReference>
<dbReference type="PANTHER" id="PTHR31490:SF76">
    <property type="entry name" value="ENDO-1,4-BETA-XYLANASE C"/>
    <property type="match status" value="1"/>
</dbReference>
<dbReference type="KEGG" id="chig:CH63R_08785"/>
<evidence type="ECO:0000256" key="5">
    <source>
        <dbReference type="ARBA" id="ARBA00023326"/>
    </source>
</evidence>
<dbReference type="PROSITE" id="PS51760">
    <property type="entry name" value="GH10_2"/>
    <property type="match status" value="1"/>
</dbReference>
<comment type="similarity">
    <text evidence="1 6">Belongs to the glycosyl hydrolase 10 (cellulase F) family.</text>
</comment>
<evidence type="ECO:0000256" key="4">
    <source>
        <dbReference type="ARBA" id="ARBA00023295"/>
    </source>
</evidence>
<keyword evidence="10" id="KW-0858">Xylan degradation</keyword>
<feature type="region of interest" description="Disordered" evidence="7">
    <location>
        <begin position="23"/>
        <end position="50"/>
    </location>
</feature>
<dbReference type="OrthoDB" id="3055998at2759"/>
<evidence type="ECO:0000259" key="9">
    <source>
        <dbReference type="PROSITE" id="PS51760"/>
    </source>
</evidence>
<keyword evidence="4 6" id="KW-0326">Glycosidase</keyword>
<proteinExistence type="inferred from homology"/>
<dbReference type="AlphaFoldDB" id="A0A1B7Y5J3"/>
<feature type="compositionally biased region" description="Basic residues" evidence="7">
    <location>
        <begin position="32"/>
        <end position="45"/>
    </location>
</feature>
<dbReference type="VEuPathDB" id="FungiDB:CH63R_08785"/>
<dbReference type="SMART" id="SM00633">
    <property type="entry name" value="Glyco_10"/>
    <property type="match status" value="1"/>
</dbReference>
<dbReference type="Gene3D" id="3.20.20.80">
    <property type="entry name" value="Glycosidases"/>
    <property type="match status" value="1"/>
</dbReference>
<feature type="domain" description="GH10" evidence="9">
    <location>
        <begin position="52"/>
        <end position="363"/>
    </location>
</feature>
<evidence type="ECO:0000313" key="11">
    <source>
        <dbReference type="Proteomes" id="UP000092177"/>
    </source>
</evidence>
<comment type="caution">
    <text evidence="10">The sequence shown here is derived from an EMBL/GenBank/DDBJ whole genome shotgun (WGS) entry which is preliminary data.</text>
</comment>
<keyword evidence="8" id="KW-0732">Signal</keyword>
<dbReference type="RefSeq" id="XP_018155782.1">
    <property type="nucleotide sequence ID" value="XM_018303759.1"/>
</dbReference>
<keyword evidence="3 6" id="KW-0119">Carbohydrate metabolism</keyword>
<evidence type="ECO:0000256" key="2">
    <source>
        <dbReference type="ARBA" id="ARBA00022801"/>
    </source>
</evidence>
<keyword evidence="5 6" id="KW-0624">Polysaccharide degradation</keyword>
<feature type="signal peptide" evidence="8">
    <location>
        <begin position="1"/>
        <end position="16"/>
    </location>
</feature>
<protein>
    <recommendedName>
        <fullName evidence="6">Beta-xylanase</fullName>
        <ecNumber evidence="6">3.2.1.8</ecNumber>
    </recommendedName>
</protein>
<evidence type="ECO:0000256" key="3">
    <source>
        <dbReference type="ARBA" id="ARBA00023277"/>
    </source>
</evidence>
<dbReference type="GO" id="GO:0031176">
    <property type="term" value="F:endo-1,4-beta-xylanase activity"/>
    <property type="evidence" value="ECO:0007669"/>
    <property type="project" value="UniProtKB-EC"/>
</dbReference>
<dbReference type="PANTHER" id="PTHR31490">
    <property type="entry name" value="GLYCOSYL HYDROLASE"/>
    <property type="match status" value="1"/>
</dbReference>
<accession>A0A1B7Y5J3</accession>
<evidence type="ECO:0000313" key="10">
    <source>
        <dbReference type="EMBL" id="OBR07264.1"/>
    </source>
</evidence>
<reference evidence="11" key="1">
    <citation type="journal article" date="2017" name="BMC Genomics">
        <title>Gapless genome assembly of Colletotrichum higginsianum reveals chromosome structure and association of transposable elements with secondary metabolite gene clusters.</title>
        <authorList>
            <person name="Dallery J.-F."/>
            <person name="Lapalu N."/>
            <person name="Zampounis A."/>
            <person name="Pigne S."/>
            <person name="Luyten I."/>
            <person name="Amselem J."/>
            <person name="Wittenberg A.H.J."/>
            <person name="Zhou S."/>
            <person name="de Queiroz M.V."/>
            <person name="Robin G.P."/>
            <person name="Auger A."/>
            <person name="Hainaut M."/>
            <person name="Henrissat B."/>
            <person name="Kim K.-T."/>
            <person name="Lee Y.-H."/>
            <person name="Lespinet O."/>
            <person name="Schwartz D.C."/>
            <person name="Thon M.R."/>
            <person name="O'Connell R.J."/>
        </authorList>
    </citation>
    <scope>NUCLEOTIDE SEQUENCE [LARGE SCALE GENOMIC DNA]</scope>
    <source>
        <strain evidence="11">IMI 349063</strain>
    </source>
</reference>
<dbReference type="Pfam" id="PF00331">
    <property type="entry name" value="Glyco_hydro_10"/>
    <property type="match status" value="1"/>
</dbReference>
<dbReference type="GeneID" id="28867866"/>
<dbReference type="InterPro" id="IPR017853">
    <property type="entry name" value="GH"/>
</dbReference>
<keyword evidence="2 6" id="KW-0378">Hydrolase</keyword>
<dbReference type="SUPFAM" id="SSF51445">
    <property type="entry name" value="(Trans)glycosidases"/>
    <property type="match status" value="1"/>
</dbReference>
<comment type="catalytic activity">
    <reaction evidence="6">
        <text>Endohydrolysis of (1-&gt;4)-beta-D-xylosidic linkages in xylans.</text>
        <dbReference type="EC" id="3.2.1.8"/>
    </reaction>
</comment>
<evidence type="ECO:0000256" key="6">
    <source>
        <dbReference type="RuleBase" id="RU361174"/>
    </source>
</evidence>
<evidence type="ECO:0000256" key="8">
    <source>
        <dbReference type="SAM" id="SignalP"/>
    </source>
</evidence>
<dbReference type="EC" id="3.2.1.8" evidence="6"/>
<keyword evidence="11" id="KW-1185">Reference proteome</keyword>